<dbReference type="InterPro" id="IPR050079">
    <property type="entry name" value="DEAD_box_RNA_helicase"/>
</dbReference>
<feature type="domain" description="Helicase ATP-binding" evidence="9">
    <location>
        <begin position="36"/>
        <end position="212"/>
    </location>
</feature>
<dbReference type="Gene3D" id="3.40.50.300">
    <property type="entry name" value="P-loop containing nucleotide triphosphate hydrolases"/>
    <property type="match status" value="2"/>
</dbReference>
<dbReference type="Pfam" id="PF00271">
    <property type="entry name" value="Helicase_C"/>
    <property type="match status" value="1"/>
</dbReference>
<feature type="domain" description="Helicase C-terminal" evidence="10">
    <location>
        <begin position="223"/>
        <end position="383"/>
    </location>
</feature>
<dbReference type="InterPro" id="IPR000629">
    <property type="entry name" value="RNA-helicase_DEAD-box_CS"/>
</dbReference>
<keyword evidence="1 7" id="KW-0547">Nucleotide-binding</keyword>
<evidence type="ECO:0000256" key="2">
    <source>
        <dbReference type="ARBA" id="ARBA00022801"/>
    </source>
</evidence>
<dbReference type="InterPro" id="IPR014014">
    <property type="entry name" value="RNA_helicase_DEAD_Q_motif"/>
</dbReference>
<dbReference type="GO" id="GO:0004386">
    <property type="term" value="F:helicase activity"/>
    <property type="evidence" value="ECO:0007669"/>
    <property type="project" value="UniProtKB-KW"/>
</dbReference>
<feature type="region of interest" description="Disordered" evidence="8">
    <location>
        <begin position="390"/>
        <end position="462"/>
    </location>
</feature>
<evidence type="ECO:0000256" key="8">
    <source>
        <dbReference type="SAM" id="MobiDB-lite"/>
    </source>
</evidence>
<comment type="similarity">
    <text evidence="5 7">Belongs to the DEAD box helicase family.</text>
</comment>
<dbReference type="InterPro" id="IPR014001">
    <property type="entry name" value="Helicase_ATP-bd"/>
</dbReference>
<proteinExistence type="inferred from homology"/>
<evidence type="ECO:0000256" key="5">
    <source>
        <dbReference type="ARBA" id="ARBA00038437"/>
    </source>
</evidence>
<dbReference type="SMART" id="SM00490">
    <property type="entry name" value="HELICc"/>
    <property type="match status" value="1"/>
</dbReference>
<accession>A0ABU9D5F9</accession>
<dbReference type="SUPFAM" id="SSF52540">
    <property type="entry name" value="P-loop containing nucleoside triphosphate hydrolases"/>
    <property type="match status" value="1"/>
</dbReference>
<reference evidence="12 13" key="1">
    <citation type="submission" date="2024-04" db="EMBL/GenBank/DDBJ databases">
        <authorList>
            <person name="Abashina T."/>
            <person name="Shaikin A."/>
        </authorList>
    </citation>
    <scope>NUCLEOTIDE SEQUENCE [LARGE SCALE GENOMIC DNA]</scope>
    <source>
        <strain evidence="12 13">AAFK</strain>
    </source>
</reference>
<feature type="short sequence motif" description="Q motif" evidence="6">
    <location>
        <begin position="5"/>
        <end position="33"/>
    </location>
</feature>
<sequence>MTSELTFASLELVQPLLRAIQDAGYSTPTPIQAQAIPLVLKGGDLLAAAQTGTGKTAGFTLPILQILSERPGKPASIGRPRCLILTPTRELAAQVEESVKTYGKYLDLKSLVMFGGVNINPQITALRGRIDILVATPGRLLDHLAQKTLDLSHIEILVLDEADRMLDMGFIRDIRRVLAVLPKKRQNLLFSATFSEEIKTLAAGLLNNPACVEVARRNAASELVQQSVHLVAREHKRELLHHLIRQHDWKQVLVFTRTKHGANRLAEKLARDGIPAAAIHGNKSQAARTRALSQFKDGSLPVLVATDIAARGLDIDQLPQVVNFELPNVPEDYVHRIGRTGRAGSSGAAVSLVDHEELKLLTQIEKLMKRPIERVETRNFVAPSAADIAAEARADRRPPVAAQPKRQAAPARGNEANRAPRSAAPQPGRAGIANRPVAPEQNRNQRPAGAARQPASQGRRGR</sequence>
<keyword evidence="2 7" id="KW-0378">Hydrolase</keyword>
<evidence type="ECO:0000256" key="6">
    <source>
        <dbReference type="PROSITE-ProRule" id="PRU00552"/>
    </source>
</evidence>
<dbReference type="PROSITE" id="PS00039">
    <property type="entry name" value="DEAD_ATP_HELICASE"/>
    <property type="match status" value="1"/>
</dbReference>
<dbReference type="EMBL" id="JBBPCO010000002">
    <property type="protein sequence ID" value="MEK8088789.1"/>
    <property type="molecule type" value="Genomic_DNA"/>
</dbReference>
<dbReference type="PROSITE" id="PS51192">
    <property type="entry name" value="HELICASE_ATP_BIND_1"/>
    <property type="match status" value="1"/>
</dbReference>
<dbReference type="SMART" id="SM00487">
    <property type="entry name" value="DEXDc"/>
    <property type="match status" value="1"/>
</dbReference>
<evidence type="ECO:0000259" key="11">
    <source>
        <dbReference type="PROSITE" id="PS51195"/>
    </source>
</evidence>
<protein>
    <submittedName>
        <fullName evidence="12">DEAD/DEAH box helicase</fullName>
    </submittedName>
</protein>
<dbReference type="CDD" id="cd00268">
    <property type="entry name" value="DEADc"/>
    <property type="match status" value="1"/>
</dbReference>
<comment type="caution">
    <text evidence="12">The sequence shown here is derived from an EMBL/GenBank/DDBJ whole genome shotgun (WGS) entry which is preliminary data.</text>
</comment>
<dbReference type="Pfam" id="PF00270">
    <property type="entry name" value="DEAD"/>
    <property type="match status" value="1"/>
</dbReference>
<evidence type="ECO:0000256" key="1">
    <source>
        <dbReference type="ARBA" id="ARBA00022741"/>
    </source>
</evidence>
<dbReference type="InterPro" id="IPR044742">
    <property type="entry name" value="DEAD/DEAH_RhlB"/>
</dbReference>
<dbReference type="PANTHER" id="PTHR47959:SF13">
    <property type="entry name" value="ATP-DEPENDENT RNA HELICASE RHLE"/>
    <property type="match status" value="1"/>
</dbReference>
<dbReference type="PANTHER" id="PTHR47959">
    <property type="entry name" value="ATP-DEPENDENT RNA HELICASE RHLE-RELATED"/>
    <property type="match status" value="1"/>
</dbReference>
<dbReference type="PROSITE" id="PS51195">
    <property type="entry name" value="Q_MOTIF"/>
    <property type="match status" value="1"/>
</dbReference>
<evidence type="ECO:0000313" key="13">
    <source>
        <dbReference type="Proteomes" id="UP001446205"/>
    </source>
</evidence>
<evidence type="ECO:0000256" key="4">
    <source>
        <dbReference type="ARBA" id="ARBA00022840"/>
    </source>
</evidence>
<dbReference type="Proteomes" id="UP001446205">
    <property type="component" value="Unassembled WGS sequence"/>
</dbReference>
<keyword evidence="4 7" id="KW-0067">ATP-binding</keyword>
<evidence type="ECO:0000256" key="7">
    <source>
        <dbReference type="RuleBase" id="RU000492"/>
    </source>
</evidence>
<evidence type="ECO:0000259" key="10">
    <source>
        <dbReference type="PROSITE" id="PS51194"/>
    </source>
</evidence>
<feature type="domain" description="DEAD-box RNA helicase Q" evidence="11">
    <location>
        <begin position="5"/>
        <end position="33"/>
    </location>
</feature>
<dbReference type="InterPro" id="IPR027417">
    <property type="entry name" value="P-loop_NTPase"/>
</dbReference>
<dbReference type="InterPro" id="IPR011545">
    <property type="entry name" value="DEAD/DEAH_box_helicase_dom"/>
</dbReference>
<dbReference type="CDD" id="cd18787">
    <property type="entry name" value="SF2_C_DEAD"/>
    <property type="match status" value="1"/>
</dbReference>
<organism evidence="12 13">
    <name type="scientific">Thermithiobacillus plumbiphilus</name>
    <dbReference type="NCBI Taxonomy" id="1729899"/>
    <lineage>
        <taxon>Bacteria</taxon>
        <taxon>Pseudomonadati</taxon>
        <taxon>Pseudomonadota</taxon>
        <taxon>Acidithiobacillia</taxon>
        <taxon>Acidithiobacillales</taxon>
        <taxon>Thermithiobacillaceae</taxon>
        <taxon>Thermithiobacillus</taxon>
    </lineage>
</organism>
<name>A0ABU9D5F9_9PROT</name>
<gene>
    <name evidence="12" type="ORF">WOB96_03340</name>
</gene>
<evidence type="ECO:0000259" key="9">
    <source>
        <dbReference type="PROSITE" id="PS51192"/>
    </source>
</evidence>
<feature type="compositionally biased region" description="Low complexity" evidence="8">
    <location>
        <begin position="399"/>
        <end position="412"/>
    </location>
</feature>
<evidence type="ECO:0000313" key="12">
    <source>
        <dbReference type="EMBL" id="MEK8088789.1"/>
    </source>
</evidence>
<keyword evidence="13" id="KW-1185">Reference proteome</keyword>
<dbReference type="PROSITE" id="PS51194">
    <property type="entry name" value="HELICASE_CTER"/>
    <property type="match status" value="1"/>
</dbReference>
<dbReference type="InterPro" id="IPR001650">
    <property type="entry name" value="Helicase_C-like"/>
</dbReference>
<dbReference type="RefSeq" id="WP_341369854.1">
    <property type="nucleotide sequence ID" value="NZ_JBBPCO010000002.1"/>
</dbReference>
<evidence type="ECO:0000256" key="3">
    <source>
        <dbReference type="ARBA" id="ARBA00022806"/>
    </source>
</evidence>
<keyword evidence="3 7" id="KW-0347">Helicase</keyword>